<dbReference type="AlphaFoldDB" id="A0AAV1X6F3"/>
<dbReference type="Pfam" id="PF03242">
    <property type="entry name" value="LEA_3a"/>
    <property type="match status" value="1"/>
</dbReference>
<protein>
    <recommendedName>
        <fullName evidence="3">Late embryogenesis abundant protein</fullName>
    </recommendedName>
</protein>
<accession>A0AAV1X6F3</accession>
<comment type="caution">
    <text evidence="1">The sequence shown here is derived from an EMBL/GenBank/DDBJ whole genome shotgun (WGS) entry which is preliminary data.</text>
</comment>
<evidence type="ECO:0000313" key="2">
    <source>
        <dbReference type="Proteomes" id="UP001497480"/>
    </source>
</evidence>
<evidence type="ECO:0008006" key="3">
    <source>
        <dbReference type="Google" id="ProtNLM"/>
    </source>
</evidence>
<dbReference type="EMBL" id="CAXHTB010000012">
    <property type="protein sequence ID" value="CAL0316466.1"/>
    <property type="molecule type" value="Genomic_DNA"/>
</dbReference>
<organism evidence="1 2">
    <name type="scientific">Lupinus luteus</name>
    <name type="common">European yellow lupine</name>
    <dbReference type="NCBI Taxonomy" id="3873"/>
    <lineage>
        <taxon>Eukaryota</taxon>
        <taxon>Viridiplantae</taxon>
        <taxon>Streptophyta</taxon>
        <taxon>Embryophyta</taxon>
        <taxon>Tracheophyta</taxon>
        <taxon>Spermatophyta</taxon>
        <taxon>Magnoliopsida</taxon>
        <taxon>eudicotyledons</taxon>
        <taxon>Gunneridae</taxon>
        <taxon>Pentapetalae</taxon>
        <taxon>rosids</taxon>
        <taxon>fabids</taxon>
        <taxon>Fabales</taxon>
        <taxon>Fabaceae</taxon>
        <taxon>Papilionoideae</taxon>
        <taxon>50 kb inversion clade</taxon>
        <taxon>genistoids sensu lato</taxon>
        <taxon>core genistoids</taxon>
        <taxon>Genisteae</taxon>
        <taxon>Lupinus</taxon>
    </lineage>
</organism>
<dbReference type="InterPro" id="IPR004926">
    <property type="entry name" value="LEA_3a"/>
</dbReference>
<evidence type="ECO:0000313" key="1">
    <source>
        <dbReference type="EMBL" id="CAL0316466.1"/>
    </source>
</evidence>
<keyword evidence="2" id="KW-1185">Reference proteome</keyword>
<gene>
    <name evidence="1" type="ORF">LLUT_LOCUS17526</name>
</gene>
<proteinExistence type="predicted"/>
<reference evidence="1 2" key="1">
    <citation type="submission" date="2024-03" db="EMBL/GenBank/DDBJ databases">
        <authorList>
            <person name="Martinez-Hernandez J."/>
        </authorList>
    </citation>
    <scope>NUCLEOTIDE SEQUENCE [LARGE SCALE GENOMIC DNA]</scope>
</reference>
<name>A0AAV1X6F3_LUPLU</name>
<dbReference type="Proteomes" id="UP001497480">
    <property type="component" value="Unassembled WGS sequence"/>
</dbReference>
<sequence>MAISFTSIKLFSVPLLDGLSHVLTRNRREYATIRRRATYVSGKKASESTEDKGAITENMWFPDPITGDYKPVNTKEVDVDVSELRVSKKFNR</sequence>